<evidence type="ECO:0000313" key="1">
    <source>
        <dbReference type="EMBL" id="KAJ3552778.1"/>
    </source>
</evidence>
<accession>A0ACC1T473</accession>
<name>A0ACC1T473_9APHY</name>
<reference evidence="1" key="1">
    <citation type="submission" date="2022-07" db="EMBL/GenBank/DDBJ databases">
        <title>Genome Sequence of Phlebia brevispora.</title>
        <authorList>
            <person name="Buettner E."/>
        </authorList>
    </citation>
    <scope>NUCLEOTIDE SEQUENCE</scope>
    <source>
        <strain evidence="1">MPL23</strain>
    </source>
</reference>
<sequence>MSSPPSSDNPYVRIAQPHEYEEVARVLTRAFAHDPAMNWYGCVKEMVPPLNNTEDLPDNAKNTLRKLHIFQLALVRATILSGGIVTVAVVPKKGEGKSTAPVEEAIAGTTLWLKPGQSMNFSILTIIRSGFWKVFWAWGLAGAKRLAWEFSPAVEKSLKKSFMAHSADRMDSWHLLSTVVDPAYEGMCRLMMRDGFERTSPKPVHLEATTPRSRSIYERYGFEIDEAHQFGRGAVDEHGVSAKGDAATGYPEWVMTKDGHEDSGRVTCHETSSVVFLRRLLPWSLTAHISAIALLFASASSHEVRASRTCTVRATGSDDAHDFLAAAHDAACSTVVVPRGTTLNIASRLNMTGLRDKHLSIEGTVKFSMDLPYWIGNAFFIPFQTQVTFWLLGGINIVLDGGGTIDGQGQAWYNAFATNSSLARPIMLTVFQAENVRVENVHMINSPEWFNLVNEGDNVVYRNINISAINNSGQEAQNTDGWDVYRSNNVVIEDSVINNGDDCVSFKPNATNILVSNLACNGSHGISVGSLGQYAGEFDIVENVTAVNITMSNAQNGARIKAWAGQNVGSGIVKNITFVDFKETNVDNPVIIDQCYMTDADECAEFPSNTIIQDVVFTNITGTSSGAEKAVVASLSCSPDGRCSSVSVNNLSISPPSKYGAASYTCANVVLSGNAATLFGNCSTT</sequence>
<organism evidence="1 2">
    <name type="scientific">Phlebia brevispora</name>
    <dbReference type="NCBI Taxonomy" id="194682"/>
    <lineage>
        <taxon>Eukaryota</taxon>
        <taxon>Fungi</taxon>
        <taxon>Dikarya</taxon>
        <taxon>Basidiomycota</taxon>
        <taxon>Agaricomycotina</taxon>
        <taxon>Agaricomycetes</taxon>
        <taxon>Polyporales</taxon>
        <taxon>Meruliaceae</taxon>
        <taxon>Phlebia</taxon>
    </lineage>
</organism>
<protein>
    <submittedName>
        <fullName evidence="1">Uncharacterized protein</fullName>
    </submittedName>
</protein>
<gene>
    <name evidence="1" type="ORF">NM688_g3975</name>
</gene>
<keyword evidence="2" id="KW-1185">Reference proteome</keyword>
<dbReference type="EMBL" id="JANHOG010000618">
    <property type="protein sequence ID" value="KAJ3552778.1"/>
    <property type="molecule type" value="Genomic_DNA"/>
</dbReference>
<evidence type="ECO:0000313" key="2">
    <source>
        <dbReference type="Proteomes" id="UP001148662"/>
    </source>
</evidence>
<comment type="caution">
    <text evidence="1">The sequence shown here is derived from an EMBL/GenBank/DDBJ whole genome shotgun (WGS) entry which is preliminary data.</text>
</comment>
<dbReference type="Proteomes" id="UP001148662">
    <property type="component" value="Unassembled WGS sequence"/>
</dbReference>
<proteinExistence type="predicted"/>